<reference evidence="21 22" key="1">
    <citation type="submission" date="2023-10" db="EMBL/GenBank/DDBJ databases">
        <title>Noviherbaspirillum sp. CPCC 100848 genome assembly.</title>
        <authorList>
            <person name="Li X.Y."/>
            <person name="Fang X.M."/>
        </authorList>
    </citation>
    <scope>NUCLEOTIDE SEQUENCE [LARGE SCALE GENOMIC DNA]</scope>
    <source>
        <strain evidence="21 22">CPCC 100848</strain>
    </source>
</reference>
<keyword evidence="14" id="KW-0511">Multifunctional enzyme</keyword>
<keyword evidence="8" id="KW-0328">Glycosyltransferase</keyword>
<keyword evidence="5" id="KW-1003">Cell membrane</keyword>
<feature type="domain" description="Penicillin-binding protein transpeptidase" evidence="19">
    <location>
        <begin position="403"/>
        <end position="633"/>
    </location>
</feature>
<evidence type="ECO:0000256" key="14">
    <source>
        <dbReference type="ARBA" id="ARBA00023268"/>
    </source>
</evidence>
<dbReference type="InterPro" id="IPR023346">
    <property type="entry name" value="Lysozyme-like_dom_sf"/>
</dbReference>
<feature type="domain" description="Glycosyl transferase family 51" evidence="20">
    <location>
        <begin position="52"/>
        <end position="227"/>
    </location>
</feature>
<comment type="similarity">
    <text evidence="4">In the N-terminal section; belongs to the glycosyltransferase 51 family.</text>
</comment>
<dbReference type="Gene3D" id="1.10.3810.10">
    <property type="entry name" value="Biosynthetic peptidoglycan transglycosylase-like"/>
    <property type="match status" value="1"/>
</dbReference>
<dbReference type="Pfam" id="PF00912">
    <property type="entry name" value="Transgly"/>
    <property type="match status" value="1"/>
</dbReference>
<evidence type="ECO:0000313" key="22">
    <source>
        <dbReference type="Proteomes" id="UP001352263"/>
    </source>
</evidence>
<keyword evidence="6" id="KW-0121">Carboxypeptidase</keyword>
<comment type="catalytic activity">
    <reaction evidence="17">
        <text>[GlcNAc-(1-&gt;4)-Mur2Ac(oyl-L-Ala-gamma-D-Glu-L-Lys-D-Ala-D-Ala)](n)-di-trans,octa-cis-undecaprenyl diphosphate + beta-D-GlcNAc-(1-&gt;4)-Mur2Ac(oyl-L-Ala-gamma-D-Glu-L-Lys-D-Ala-D-Ala)-di-trans,octa-cis-undecaprenyl diphosphate = [GlcNAc-(1-&gt;4)-Mur2Ac(oyl-L-Ala-gamma-D-Glu-L-Lys-D-Ala-D-Ala)](n+1)-di-trans,octa-cis-undecaprenyl diphosphate + di-trans,octa-cis-undecaprenyl diphosphate + H(+)</text>
        <dbReference type="Rhea" id="RHEA:23708"/>
        <dbReference type="Rhea" id="RHEA-COMP:9602"/>
        <dbReference type="Rhea" id="RHEA-COMP:9603"/>
        <dbReference type="ChEBI" id="CHEBI:15378"/>
        <dbReference type="ChEBI" id="CHEBI:58405"/>
        <dbReference type="ChEBI" id="CHEBI:60033"/>
        <dbReference type="ChEBI" id="CHEBI:78435"/>
        <dbReference type="EC" id="2.4.99.28"/>
    </reaction>
</comment>
<dbReference type="PANTHER" id="PTHR32282:SF11">
    <property type="entry name" value="PENICILLIN-BINDING PROTEIN 1B"/>
    <property type="match status" value="1"/>
</dbReference>
<evidence type="ECO:0000256" key="3">
    <source>
        <dbReference type="ARBA" id="ARBA00007090"/>
    </source>
</evidence>
<dbReference type="Gene3D" id="3.40.710.10">
    <property type="entry name" value="DD-peptidase/beta-lactamase superfamily"/>
    <property type="match status" value="2"/>
</dbReference>
<evidence type="ECO:0000256" key="9">
    <source>
        <dbReference type="ARBA" id="ARBA00022679"/>
    </source>
</evidence>
<dbReference type="InterPro" id="IPR036950">
    <property type="entry name" value="PBP_transglycosylase"/>
</dbReference>
<feature type="region of interest" description="Disordered" evidence="18">
    <location>
        <begin position="713"/>
        <end position="732"/>
    </location>
</feature>
<evidence type="ECO:0000256" key="12">
    <source>
        <dbReference type="ARBA" id="ARBA00022984"/>
    </source>
</evidence>
<dbReference type="PANTHER" id="PTHR32282">
    <property type="entry name" value="BINDING PROTEIN TRANSPEPTIDASE, PUTATIVE-RELATED"/>
    <property type="match status" value="1"/>
</dbReference>
<proteinExistence type="inferred from homology"/>
<organism evidence="21 22">
    <name type="scientific">Noviherbaspirillum album</name>
    <dbReference type="NCBI Taxonomy" id="3080276"/>
    <lineage>
        <taxon>Bacteria</taxon>
        <taxon>Pseudomonadati</taxon>
        <taxon>Pseudomonadota</taxon>
        <taxon>Betaproteobacteria</taxon>
        <taxon>Burkholderiales</taxon>
        <taxon>Oxalobacteraceae</taxon>
        <taxon>Noviherbaspirillum</taxon>
    </lineage>
</organism>
<evidence type="ECO:0000256" key="4">
    <source>
        <dbReference type="ARBA" id="ARBA00007739"/>
    </source>
</evidence>
<dbReference type="SUPFAM" id="SSF56601">
    <property type="entry name" value="beta-lactamase/transpeptidase-like"/>
    <property type="match status" value="1"/>
</dbReference>
<dbReference type="EMBL" id="JAWIIV010000021">
    <property type="protein sequence ID" value="MEC4721709.1"/>
    <property type="molecule type" value="Genomic_DNA"/>
</dbReference>
<dbReference type="InterPro" id="IPR001264">
    <property type="entry name" value="Glyco_trans_51"/>
</dbReference>
<comment type="pathway">
    <text evidence="2">Cell wall biogenesis; peptidoglycan biosynthesis.</text>
</comment>
<gene>
    <name evidence="21" type="ORF">RY831_21300</name>
</gene>
<evidence type="ECO:0000256" key="13">
    <source>
        <dbReference type="ARBA" id="ARBA00023136"/>
    </source>
</evidence>
<keyword evidence="12" id="KW-0573">Peptidoglycan synthesis</keyword>
<keyword evidence="13" id="KW-0472">Membrane</keyword>
<dbReference type="InterPro" id="IPR001460">
    <property type="entry name" value="PCN-bd_Tpept"/>
</dbReference>
<comment type="subcellular location">
    <subcellularLocation>
        <location evidence="1">Cell membrane</location>
    </subcellularLocation>
</comment>
<keyword evidence="10" id="KW-0378">Hydrolase</keyword>
<evidence type="ECO:0000256" key="11">
    <source>
        <dbReference type="ARBA" id="ARBA00022960"/>
    </source>
</evidence>
<keyword evidence="7" id="KW-0645">Protease</keyword>
<keyword evidence="9" id="KW-0808">Transferase</keyword>
<evidence type="ECO:0000256" key="10">
    <source>
        <dbReference type="ARBA" id="ARBA00022801"/>
    </source>
</evidence>
<keyword evidence="11" id="KW-0133">Cell shape</keyword>
<evidence type="ECO:0000256" key="6">
    <source>
        <dbReference type="ARBA" id="ARBA00022645"/>
    </source>
</evidence>
<comment type="similarity">
    <text evidence="3">In the C-terminal section; belongs to the transpeptidase family.</text>
</comment>
<dbReference type="InterPro" id="IPR012338">
    <property type="entry name" value="Beta-lactam/transpept-like"/>
</dbReference>
<evidence type="ECO:0000313" key="21">
    <source>
        <dbReference type="EMBL" id="MEC4721709.1"/>
    </source>
</evidence>
<evidence type="ECO:0000256" key="5">
    <source>
        <dbReference type="ARBA" id="ARBA00022475"/>
    </source>
</evidence>
<evidence type="ECO:0000256" key="15">
    <source>
        <dbReference type="ARBA" id="ARBA00023316"/>
    </source>
</evidence>
<evidence type="ECO:0000256" key="18">
    <source>
        <dbReference type="SAM" id="MobiDB-lite"/>
    </source>
</evidence>
<keyword evidence="22" id="KW-1185">Reference proteome</keyword>
<dbReference type="Proteomes" id="UP001352263">
    <property type="component" value="Unassembled WGS sequence"/>
</dbReference>
<sequence>MLAALKTLMLLGSAVFILLLAYAILLIPFTPSIADLRKARHEQPSVLMSADGKRLAVFNRINREWVPLNRVSPHVVSALVATEDHRFYQHFGIEPQRMVIGALRALIGDPEGGSTLTQQLARNMYPKEIGRQPLLNRKIMEVITALKIEHAYSKKEILETYLNTVPFLYNAFGIEMAARTYFDKPASKLNLLESATLVGMLKGTSYYNPVINPQRAIKRRNVVLSQMVKRNVITQASFDSLKTRPVVLDFERQQEALGPAPHFAQHLRKWLIEWADRNDYNIYQDGLVVHTTIDTRLQAMANRAVERQLDRLQAVADVEWATSSGRLLSTSAEAYVSRRQRSQPFAYFWSSRGDLLNAAIRESPAYARLVNAGTPADEALAELRGNAEFINQLKARKTRLEAGFMAIDPITAHVKAWVGSRDFATDQFDHVGAARRQPGSTFKPFVYGAALEQGMSPNRKFMDAPLEMRLPGGEVWRPADVTPPTGKPMTAREGLIYSKNTVTARVMLEAGPRETAALARKMGVAQSPLDPVPALALGTSPVSLFEMVTAYTTIAAGGEYRQPLMVTRITDKAGNVLASFESDSRRAASTETSEQLIDMLRGAVNQGTGQNIRTRFGIRADVAGKTGTTQDNADGWFILMHPRLVAGAWVGFNDARVAMRSNHWGQGAHNALPVVGDFYQQALGGRIISAATQFPRPSESVLERVWDFIRNLSGPDDDPAPPAGKADSGSPLDAVQRAIDRMREIERTYRGWQQNVTDILDRIRRWLDIFG</sequence>
<evidence type="ECO:0000256" key="1">
    <source>
        <dbReference type="ARBA" id="ARBA00004236"/>
    </source>
</evidence>
<evidence type="ECO:0000256" key="2">
    <source>
        <dbReference type="ARBA" id="ARBA00004752"/>
    </source>
</evidence>
<evidence type="ECO:0000256" key="8">
    <source>
        <dbReference type="ARBA" id="ARBA00022676"/>
    </source>
</evidence>
<dbReference type="Pfam" id="PF00905">
    <property type="entry name" value="Transpeptidase"/>
    <property type="match status" value="1"/>
</dbReference>
<evidence type="ECO:0000256" key="16">
    <source>
        <dbReference type="ARBA" id="ARBA00034000"/>
    </source>
</evidence>
<evidence type="ECO:0000256" key="7">
    <source>
        <dbReference type="ARBA" id="ARBA00022670"/>
    </source>
</evidence>
<accession>A0ABU6JF49</accession>
<evidence type="ECO:0000259" key="20">
    <source>
        <dbReference type="Pfam" id="PF00912"/>
    </source>
</evidence>
<evidence type="ECO:0000259" key="19">
    <source>
        <dbReference type="Pfam" id="PF00905"/>
    </source>
</evidence>
<protein>
    <submittedName>
        <fullName evidence="21">Transglycosylase domain-containing protein</fullName>
    </submittedName>
</protein>
<evidence type="ECO:0000256" key="17">
    <source>
        <dbReference type="ARBA" id="ARBA00049902"/>
    </source>
</evidence>
<keyword evidence="15" id="KW-0961">Cell wall biogenesis/degradation</keyword>
<name>A0ABU6JF49_9BURK</name>
<comment type="catalytic activity">
    <reaction evidence="16">
        <text>Preferential cleavage: (Ac)2-L-Lys-D-Ala-|-D-Ala. Also transpeptidation of peptidyl-alanyl moieties that are N-acyl substituents of D-alanine.</text>
        <dbReference type="EC" id="3.4.16.4"/>
    </reaction>
</comment>
<dbReference type="InterPro" id="IPR050396">
    <property type="entry name" value="Glycosyltr_51/Transpeptidase"/>
</dbReference>
<comment type="caution">
    <text evidence="21">The sequence shown here is derived from an EMBL/GenBank/DDBJ whole genome shotgun (WGS) entry which is preliminary data.</text>
</comment>
<dbReference type="SUPFAM" id="SSF53955">
    <property type="entry name" value="Lysozyme-like"/>
    <property type="match status" value="1"/>
</dbReference>